<feature type="region of interest" description="Disordered" evidence="1">
    <location>
        <begin position="89"/>
        <end position="134"/>
    </location>
</feature>
<dbReference type="Gene3D" id="1.10.840.10">
    <property type="entry name" value="Ras guanine-nucleotide exchange factors catalytic domain"/>
    <property type="match status" value="1"/>
</dbReference>
<dbReference type="InterPro" id="IPR001895">
    <property type="entry name" value="RASGEF_cat_dom"/>
</dbReference>
<dbReference type="GO" id="GO:0007264">
    <property type="term" value="P:small GTPase-mediated signal transduction"/>
    <property type="evidence" value="ECO:0007669"/>
    <property type="project" value="InterPro"/>
</dbReference>
<feature type="compositionally biased region" description="Polar residues" evidence="1">
    <location>
        <begin position="106"/>
        <end position="117"/>
    </location>
</feature>
<dbReference type="InParanoid" id="A0A1X7V1Z8"/>
<dbReference type="InterPro" id="IPR023578">
    <property type="entry name" value="Ras_GEF_dom_sf"/>
</dbReference>
<name>A0A1X7V1Z8_AMPQE</name>
<evidence type="ECO:0000256" key="1">
    <source>
        <dbReference type="SAM" id="MobiDB-lite"/>
    </source>
</evidence>
<protein>
    <recommendedName>
        <fullName evidence="2">Ras-GEF domain-containing protein</fullName>
    </recommendedName>
</protein>
<dbReference type="GO" id="GO:0005085">
    <property type="term" value="F:guanyl-nucleotide exchange factor activity"/>
    <property type="evidence" value="ECO:0007669"/>
    <property type="project" value="InterPro"/>
</dbReference>
<reference evidence="3" key="1">
    <citation type="submission" date="2017-05" db="UniProtKB">
        <authorList>
            <consortium name="EnsemblMetazoa"/>
        </authorList>
    </citation>
    <scope>IDENTIFICATION</scope>
</reference>
<dbReference type="STRING" id="400682.A0A1X7V1Z8"/>
<dbReference type="AlphaFoldDB" id="A0A1X7V1Z8"/>
<proteinExistence type="predicted"/>
<dbReference type="Pfam" id="PF00617">
    <property type="entry name" value="RasGEF"/>
    <property type="match status" value="1"/>
</dbReference>
<sequence>MFRKIESVELVDVGWTRKEKEEYSPNLIKMSTYETKLTNWLCHCVLFNKNIWERVEVISNMIDTMERRKQKEEPAFESEFNELPSLVIDTEEPVEKEQLGSGSGNEGSKTTTPSEPDTTFELDTPAISNLLDTT</sequence>
<evidence type="ECO:0000259" key="2">
    <source>
        <dbReference type="Pfam" id="PF00617"/>
    </source>
</evidence>
<accession>A0A1X7V1Z8</accession>
<organism evidence="3">
    <name type="scientific">Amphimedon queenslandica</name>
    <name type="common">Sponge</name>
    <dbReference type="NCBI Taxonomy" id="400682"/>
    <lineage>
        <taxon>Eukaryota</taxon>
        <taxon>Metazoa</taxon>
        <taxon>Porifera</taxon>
        <taxon>Demospongiae</taxon>
        <taxon>Heteroscleromorpha</taxon>
        <taxon>Haplosclerida</taxon>
        <taxon>Niphatidae</taxon>
        <taxon>Amphimedon</taxon>
    </lineage>
</organism>
<dbReference type="InterPro" id="IPR036964">
    <property type="entry name" value="RASGEF_cat_dom_sf"/>
</dbReference>
<dbReference type="SUPFAM" id="SSF48366">
    <property type="entry name" value="Ras GEF"/>
    <property type="match status" value="1"/>
</dbReference>
<feature type="domain" description="Ras-GEF" evidence="2">
    <location>
        <begin position="1"/>
        <end position="68"/>
    </location>
</feature>
<dbReference type="EnsemblMetazoa" id="Aqu2.1.33986_001">
    <property type="protein sequence ID" value="Aqu2.1.33986_001"/>
    <property type="gene ID" value="Aqu2.1.33986"/>
</dbReference>
<evidence type="ECO:0000313" key="3">
    <source>
        <dbReference type="EnsemblMetazoa" id="Aqu2.1.33986_001"/>
    </source>
</evidence>